<dbReference type="PATRIC" id="fig|913848.6.peg.2090"/>
<dbReference type="PANTHER" id="PTHR46558:SF15">
    <property type="entry name" value="HELIX-TURN-HELIX DOMAIN PROTEIN"/>
    <property type="match status" value="1"/>
</dbReference>
<evidence type="ECO:0000256" key="2">
    <source>
        <dbReference type="SAM" id="Phobius"/>
    </source>
</evidence>
<feature type="transmembrane region" description="Helical" evidence="2">
    <location>
        <begin position="86"/>
        <end position="103"/>
    </location>
</feature>
<evidence type="ECO:0000313" key="5">
    <source>
        <dbReference type="Proteomes" id="UP000051181"/>
    </source>
</evidence>
<keyword evidence="2" id="KW-1133">Transmembrane helix</keyword>
<sequence>MIDMLLTQQLKHLREKNGYSQTDLAYELGISRQSVSKWERGENFPDINNLLRLSELYNVSLDELVRGSQFLRRPFVVGRKVHWRRLIVDFVLWTVTCLLLTGFGYQPWWLFGGIFLCGIILVIPVDFDDYWIVEKTQIRFVQYDRRSLHKFLQVLGLAHKTISKIPYTMIDNSELLYNKRQRMPFDWYPDNFGLRLYLKDQRQIYLPLKQNFTQYLPQFILSLKKKGIVTSDAQQLQTAIMNKENLYTYMEKRLSDGDVK</sequence>
<dbReference type="Gene3D" id="1.10.260.40">
    <property type="entry name" value="lambda repressor-like DNA-binding domains"/>
    <property type="match status" value="1"/>
</dbReference>
<reference evidence="4 5" key="1">
    <citation type="journal article" date="2015" name="Genome Announc.">
        <title>Expanding the biotechnology potential of lactobacilli through comparative genomics of 213 strains and associated genera.</title>
        <authorList>
            <person name="Sun Z."/>
            <person name="Harris H.M."/>
            <person name="McCann A."/>
            <person name="Guo C."/>
            <person name="Argimon S."/>
            <person name="Zhang W."/>
            <person name="Yang X."/>
            <person name="Jeffery I.B."/>
            <person name="Cooney J.C."/>
            <person name="Kagawa T.F."/>
            <person name="Liu W."/>
            <person name="Song Y."/>
            <person name="Salvetti E."/>
            <person name="Wrobel A."/>
            <person name="Rasinkangas P."/>
            <person name="Parkhill J."/>
            <person name="Rea M.C."/>
            <person name="O'Sullivan O."/>
            <person name="Ritari J."/>
            <person name="Douillard F.P."/>
            <person name="Paul Ross R."/>
            <person name="Yang R."/>
            <person name="Briner A.E."/>
            <person name="Felis G.E."/>
            <person name="de Vos W.M."/>
            <person name="Barrangou R."/>
            <person name="Klaenhammer T.R."/>
            <person name="Caufield P.W."/>
            <person name="Cui Y."/>
            <person name="Zhang H."/>
            <person name="O'Toole P.W."/>
        </authorList>
    </citation>
    <scope>NUCLEOTIDE SEQUENCE [LARGE SCALE GENOMIC DNA]</scope>
    <source>
        <strain evidence="4 5">DSM 20001</strain>
    </source>
</reference>
<dbReference type="PANTHER" id="PTHR46558">
    <property type="entry name" value="TRACRIPTIONAL REGULATORY PROTEIN-RELATED-RELATED"/>
    <property type="match status" value="1"/>
</dbReference>
<protein>
    <recommendedName>
        <fullName evidence="3">HTH cro/C1-type domain-containing protein</fullName>
    </recommendedName>
</protein>
<keyword evidence="1" id="KW-0238">DNA-binding</keyword>
<name>A0A0R1EZF9_9LACO</name>
<gene>
    <name evidence="4" type="ORF">FD22_GL002047</name>
</gene>
<organism evidence="4 5">
    <name type="scientific">Loigolactobacillus coryniformis subsp. coryniformis KCTC 3167 = DSM 20001</name>
    <dbReference type="NCBI Taxonomy" id="913848"/>
    <lineage>
        <taxon>Bacteria</taxon>
        <taxon>Bacillati</taxon>
        <taxon>Bacillota</taxon>
        <taxon>Bacilli</taxon>
        <taxon>Lactobacillales</taxon>
        <taxon>Lactobacillaceae</taxon>
        <taxon>Loigolactobacillus</taxon>
    </lineage>
</organism>
<evidence type="ECO:0000256" key="1">
    <source>
        <dbReference type="ARBA" id="ARBA00023125"/>
    </source>
</evidence>
<accession>A0A0R1EZF9</accession>
<proteinExistence type="predicted"/>
<dbReference type="PROSITE" id="PS50943">
    <property type="entry name" value="HTH_CROC1"/>
    <property type="match status" value="1"/>
</dbReference>
<dbReference type="InterPro" id="IPR001387">
    <property type="entry name" value="Cro/C1-type_HTH"/>
</dbReference>
<dbReference type="InterPro" id="IPR010982">
    <property type="entry name" value="Lambda_DNA-bd_dom_sf"/>
</dbReference>
<evidence type="ECO:0000313" key="4">
    <source>
        <dbReference type="EMBL" id="KRK14923.1"/>
    </source>
</evidence>
<dbReference type="EMBL" id="AZCN01000062">
    <property type="protein sequence ID" value="KRK14923.1"/>
    <property type="molecule type" value="Genomic_DNA"/>
</dbReference>
<dbReference type="SUPFAM" id="SSF47413">
    <property type="entry name" value="lambda repressor-like DNA-binding domains"/>
    <property type="match status" value="1"/>
</dbReference>
<feature type="transmembrane region" description="Helical" evidence="2">
    <location>
        <begin position="109"/>
        <end position="127"/>
    </location>
</feature>
<dbReference type="GO" id="GO:0003677">
    <property type="term" value="F:DNA binding"/>
    <property type="evidence" value="ECO:0007669"/>
    <property type="project" value="UniProtKB-KW"/>
</dbReference>
<keyword evidence="2" id="KW-0472">Membrane</keyword>
<keyword evidence="2" id="KW-0812">Transmembrane</keyword>
<dbReference type="eggNOG" id="COG1396">
    <property type="taxonomic scope" value="Bacteria"/>
</dbReference>
<dbReference type="Pfam" id="PF01381">
    <property type="entry name" value="HTH_3"/>
    <property type="match status" value="1"/>
</dbReference>
<dbReference type="SMART" id="SM00530">
    <property type="entry name" value="HTH_XRE"/>
    <property type="match status" value="1"/>
</dbReference>
<dbReference type="AlphaFoldDB" id="A0A0R1EZF9"/>
<comment type="caution">
    <text evidence="4">The sequence shown here is derived from an EMBL/GenBank/DDBJ whole genome shotgun (WGS) entry which is preliminary data.</text>
</comment>
<dbReference type="Proteomes" id="UP000051181">
    <property type="component" value="Unassembled WGS sequence"/>
</dbReference>
<evidence type="ECO:0000259" key="3">
    <source>
        <dbReference type="PROSITE" id="PS50943"/>
    </source>
</evidence>
<feature type="domain" description="HTH cro/C1-type" evidence="3">
    <location>
        <begin position="10"/>
        <end position="64"/>
    </location>
</feature>
<dbReference type="CDD" id="cd00093">
    <property type="entry name" value="HTH_XRE"/>
    <property type="match status" value="1"/>
</dbReference>